<dbReference type="Proteomes" id="UP001597319">
    <property type="component" value="Unassembled WGS sequence"/>
</dbReference>
<dbReference type="InterPro" id="IPR049002">
    <property type="entry name" value="Stv"/>
</dbReference>
<evidence type="ECO:0000313" key="2">
    <source>
        <dbReference type="EMBL" id="MFD2561618.1"/>
    </source>
</evidence>
<reference evidence="3" key="1">
    <citation type="journal article" date="2019" name="Int. J. Syst. Evol. Microbiol.">
        <title>The Global Catalogue of Microorganisms (GCM) 10K type strain sequencing project: providing services to taxonomists for standard genome sequencing and annotation.</title>
        <authorList>
            <consortium name="The Broad Institute Genomics Platform"/>
            <consortium name="The Broad Institute Genome Sequencing Center for Infectious Disease"/>
            <person name="Wu L."/>
            <person name="Ma J."/>
        </authorList>
    </citation>
    <scope>NUCLEOTIDE SEQUENCE [LARGE SCALE GENOMIC DNA]</scope>
    <source>
        <strain evidence="3">KCTC 52274</strain>
    </source>
</reference>
<organism evidence="2 3">
    <name type="scientific">Aquimarina rubra</name>
    <dbReference type="NCBI Taxonomy" id="1920033"/>
    <lineage>
        <taxon>Bacteria</taxon>
        <taxon>Pseudomonadati</taxon>
        <taxon>Bacteroidota</taxon>
        <taxon>Flavobacteriia</taxon>
        <taxon>Flavobacteriales</taxon>
        <taxon>Flavobacteriaceae</taxon>
        <taxon>Aquimarina</taxon>
    </lineage>
</organism>
<evidence type="ECO:0000313" key="3">
    <source>
        <dbReference type="Proteomes" id="UP001597319"/>
    </source>
</evidence>
<dbReference type="RefSeq" id="WP_378289472.1">
    <property type="nucleotide sequence ID" value="NZ_JBHULE010000002.1"/>
</dbReference>
<comment type="caution">
    <text evidence="2">The sequence shown here is derived from an EMBL/GenBank/DDBJ whole genome shotgun (WGS) entry which is preliminary data.</text>
</comment>
<dbReference type="EMBL" id="JBHULE010000002">
    <property type="protein sequence ID" value="MFD2561618.1"/>
    <property type="molecule type" value="Genomic_DNA"/>
</dbReference>
<dbReference type="Pfam" id="PF21527">
    <property type="entry name" value="Stv"/>
    <property type="match status" value="1"/>
</dbReference>
<name>A0ABW5L9P9_9FLAO</name>
<gene>
    <name evidence="2" type="ORF">ACFSR1_02980</name>
</gene>
<feature type="domain" description="Putative adhesin Stv" evidence="1">
    <location>
        <begin position="4"/>
        <end position="117"/>
    </location>
</feature>
<proteinExistence type="predicted"/>
<sequence length="139" mass="15597">MADIYLCGHGEWPTTGEGYIYCQVPANTTFSVYTPVGRFLDFSYTQQLLSQGPASLPADQVFSSYSNTPNLRLLPAPGYSALFHAYDANVVMVDVNTSLEELFRRYQGNDIHWCACRGRFRGLDTTEGGFNDDYIIQNN</sequence>
<keyword evidence="3" id="KW-1185">Reference proteome</keyword>
<evidence type="ECO:0000259" key="1">
    <source>
        <dbReference type="Pfam" id="PF21527"/>
    </source>
</evidence>
<accession>A0ABW5L9P9</accession>
<protein>
    <submittedName>
        <fullName evidence="2">Adhesin</fullName>
    </submittedName>
</protein>